<dbReference type="SUPFAM" id="SSF53720">
    <property type="entry name" value="ALDH-like"/>
    <property type="match status" value="1"/>
</dbReference>
<reference evidence="4" key="2">
    <citation type="submission" date="2020-09" db="EMBL/GenBank/DDBJ databases">
        <authorList>
            <person name="Sun Q."/>
            <person name="Zhou Y."/>
        </authorList>
    </citation>
    <scope>NUCLEOTIDE SEQUENCE</scope>
    <source>
        <strain evidence="4">CGMCC 1.12827</strain>
    </source>
</reference>
<evidence type="ECO:0000313" key="4">
    <source>
        <dbReference type="EMBL" id="GGB47590.1"/>
    </source>
</evidence>
<sequence>MAEVVSATRLDASETSPADLDRVLAAADAAADKWAMTPHVARARSLAAVADILDEHADELIDMAARESHLPVARLTGELTRTTFQLRFLGSHVADEKHLRPAIDPADPSWPMGAPRPDLRRTHIPIGVVLNFAASNFPFAFSVAGGDTAAALAAGCPVVVKCHPGHPELSARVAELTTRALRESGAPDGVFATITGVDAGDTALRDPRVRAASFTGSVPGGRALFDIANSRPDPIPFFGELGSINPVFVTAAADTARGADIAKEFIASFTMGVGQFCTSPGLLVVPENSATLAALRDAELPAPAPMLTERIRDGYERAAAALREHRGVDPVAASAAGSGLEAASQILATTVAEALGDPDTLLDECFGPSSVVVTYRDATERDTLARTLPGQLTATVQGENSDIGPELASLTATLARHAGRVLWNQWPTGVSVTDAQNHGGPYPASTSVHWTSVGTAAIDRFLRPIAYQNFPAELLPAELRAGTPGNLDTPHNPDSLDNVAPGA</sequence>
<dbReference type="InterPro" id="IPR016162">
    <property type="entry name" value="Ald_DH_N"/>
</dbReference>
<keyword evidence="5" id="KW-1185">Reference proteome</keyword>
<feature type="domain" description="Aldehyde dehydrogenase" evidence="3">
    <location>
        <begin position="12"/>
        <end position="440"/>
    </location>
</feature>
<reference evidence="4" key="1">
    <citation type="journal article" date="2014" name="Int. J. Syst. Evol. Microbiol.">
        <title>Complete genome sequence of Corynebacterium casei LMG S-19264T (=DSM 44701T), isolated from a smear-ripened cheese.</title>
        <authorList>
            <consortium name="US DOE Joint Genome Institute (JGI-PGF)"/>
            <person name="Walter F."/>
            <person name="Albersmeier A."/>
            <person name="Kalinowski J."/>
            <person name="Ruckert C."/>
        </authorList>
    </citation>
    <scope>NUCLEOTIDE SEQUENCE</scope>
    <source>
        <strain evidence="4">CGMCC 1.12827</strain>
    </source>
</reference>
<evidence type="ECO:0000256" key="2">
    <source>
        <dbReference type="SAM" id="MobiDB-lite"/>
    </source>
</evidence>
<dbReference type="Gene3D" id="3.40.309.10">
    <property type="entry name" value="Aldehyde Dehydrogenase, Chain A, domain 2"/>
    <property type="match status" value="1"/>
</dbReference>
<protein>
    <submittedName>
        <fullName evidence="4">Aldehyde dehydrogenase</fullName>
    </submittedName>
</protein>
<dbReference type="Proteomes" id="UP000621454">
    <property type="component" value="Unassembled WGS sequence"/>
</dbReference>
<accession>A0A916TJ61</accession>
<dbReference type="AlphaFoldDB" id="A0A916TJ61"/>
<comment type="caution">
    <text evidence="4">The sequence shown here is derived from an EMBL/GenBank/DDBJ whole genome shotgun (WGS) entry which is preliminary data.</text>
</comment>
<evidence type="ECO:0000259" key="3">
    <source>
        <dbReference type="Pfam" id="PF00171"/>
    </source>
</evidence>
<dbReference type="InterPro" id="IPR050740">
    <property type="entry name" value="Aldehyde_DH_Superfamily"/>
</dbReference>
<dbReference type="InterPro" id="IPR016161">
    <property type="entry name" value="Ald_DH/histidinol_DH"/>
</dbReference>
<dbReference type="InterPro" id="IPR015590">
    <property type="entry name" value="Aldehyde_DH_dom"/>
</dbReference>
<organism evidence="4 5">
    <name type="scientific">Gordonia jinhuaensis</name>
    <dbReference type="NCBI Taxonomy" id="1517702"/>
    <lineage>
        <taxon>Bacteria</taxon>
        <taxon>Bacillati</taxon>
        <taxon>Actinomycetota</taxon>
        <taxon>Actinomycetes</taxon>
        <taxon>Mycobacteriales</taxon>
        <taxon>Gordoniaceae</taxon>
        <taxon>Gordonia</taxon>
    </lineage>
</organism>
<dbReference type="InterPro" id="IPR016163">
    <property type="entry name" value="Ald_DH_C"/>
</dbReference>
<gene>
    <name evidence="4" type="ORF">GCM10011489_38520</name>
</gene>
<proteinExistence type="predicted"/>
<dbReference type="EMBL" id="BMGC01000060">
    <property type="protein sequence ID" value="GGB47590.1"/>
    <property type="molecule type" value="Genomic_DNA"/>
</dbReference>
<dbReference type="Gene3D" id="3.40.605.10">
    <property type="entry name" value="Aldehyde Dehydrogenase, Chain A, domain 1"/>
    <property type="match status" value="1"/>
</dbReference>
<dbReference type="GO" id="GO:0016620">
    <property type="term" value="F:oxidoreductase activity, acting on the aldehyde or oxo group of donors, NAD or NADP as acceptor"/>
    <property type="evidence" value="ECO:0007669"/>
    <property type="project" value="InterPro"/>
</dbReference>
<dbReference type="CDD" id="cd07129">
    <property type="entry name" value="ALDH_KGSADH"/>
    <property type="match status" value="1"/>
</dbReference>
<dbReference type="PANTHER" id="PTHR43353:SF3">
    <property type="entry name" value="ALDEHYDE DEHYDROGENASE-RELATED"/>
    <property type="match status" value="1"/>
</dbReference>
<name>A0A916TJ61_9ACTN</name>
<dbReference type="InterPro" id="IPR044151">
    <property type="entry name" value="ALDH_KGSADH"/>
</dbReference>
<evidence type="ECO:0000256" key="1">
    <source>
        <dbReference type="ARBA" id="ARBA00023002"/>
    </source>
</evidence>
<dbReference type="Pfam" id="PF00171">
    <property type="entry name" value="Aldedh"/>
    <property type="match status" value="1"/>
</dbReference>
<dbReference type="RefSeq" id="WP_188588856.1">
    <property type="nucleotide sequence ID" value="NZ_BMGC01000060.1"/>
</dbReference>
<feature type="region of interest" description="Disordered" evidence="2">
    <location>
        <begin position="481"/>
        <end position="503"/>
    </location>
</feature>
<keyword evidence="1" id="KW-0560">Oxidoreductase</keyword>
<evidence type="ECO:0000313" key="5">
    <source>
        <dbReference type="Proteomes" id="UP000621454"/>
    </source>
</evidence>
<dbReference type="PANTHER" id="PTHR43353">
    <property type="entry name" value="SUCCINATE-SEMIALDEHYDE DEHYDROGENASE, MITOCHONDRIAL"/>
    <property type="match status" value="1"/>
</dbReference>